<keyword evidence="2" id="KW-1185">Reference proteome</keyword>
<dbReference type="Proteomes" id="UP000199087">
    <property type="component" value="Unassembled WGS sequence"/>
</dbReference>
<dbReference type="RefSeq" id="WP_245640470.1">
    <property type="nucleotide sequence ID" value="NZ_CVRB01000003.1"/>
</dbReference>
<evidence type="ECO:0000313" key="2">
    <source>
        <dbReference type="Proteomes" id="UP000199087"/>
    </source>
</evidence>
<dbReference type="SUPFAM" id="SSF56059">
    <property type="entry name" value="Glutathione synthetase ATP-binding domain-like"/>
    <property type="match status" value="1"/>
</dbReference>
<protein>
    <submittedName>
        <fullName evidence="1">Glutathione synthetase ATP-binding domain-like protein</fullName>
    </submittedName>
</protein>
<dbReference type="GO" id="GO:0005524">
    <property type="term" value="F:ATP binding"/>
    <property type="evidence" value="ECO:0007669"/>
    <property type="project" value="UniProtKB-KW"/>
</dbReference>
<dbReference type="STRING" id="1499688.BN000_03532"/>
<keyword evidence="1" id="KW-0067">ATP-binding</keyword>
<dbReference type="InterPro" id="IPR026838">
    <property type="entry name" value="YheC/D"/>
</dbReference>
<sequence length="393" mass="45368">MKIYYDKDFAKWYCINLEDPVTIGGENKLIEQGKASLDSFCFDVCLSDNHVGPLIGIMTSRSKNGVIAGNGPLFKELQKKLISLAGISFIFTMEGVGNDTITGYIFLPDKQMWIKVQAPYPDLIYNRIPFRKAEQDPHLPNFLSALKEKNIPYFNPSFINKMELYCLLKNHTSLKKHLPDTILANKERDLLSFLIKHKFVYLKPSQASKGKGIFRVHLNDNMEVKLEGLKMTEAYPSFHHFWKEWEKTLKDKSYLAQKEIKAAVYEGKRYDFRILAHAANDGYMVTGVGIRQSQLQEITTHIPNGGKLLPYQLFQTDKHDFFFQTIVSQIGKALTEHFDYFGEFSIDAGIDESGHYYIYEVNSKPMSFDETEIEKKRIEQLCRLFFQLTGFPI</sequence>
<dbReference type="AlphaFoldDB" id="A0A0U1P010"/>
<dbReference type="Pfam" id="PF14398">
    <property type="entry name" value="ATPgrasp_YheCD"/>
    <property type="match status" value="1"/>
</dbReference>
<reference evidence="2" key="1">
    <citation type="submission" date="2015-05" db="EMBL/GenBank/DDBJ databases">
        <authorList>
            <person name="Urmite Genomes"/>
        </authorList>
    </citation>
    <scope>NUCLEOTIDE SEQUENCE [LARGE SCALE GENOMIC DNA]</scope>
    <source>
        <strain evidence="2">LF1</strain>
    </source>
</reference>
<evidence type="ECO:0000313" key="1">
    <source>
        <dbReference type="EMBL" id="CRK83561.1"/>
    </source>
</evidence>
<dbReference type="EMBL" id="CVRB01000003">
    <property type="protein sequence ID" value="CRK83561.1"/>
    <property type="molecule type" value="Genomic_DNA"/>
</dbReference>
<keyword evidence="1" id="KW-0547">Nucleotide-binding</keyword>
<organism evidence="1 2">
    <name type="scientific">Neobacillus massiliamazoniensis</name>
    <dbReference type="NCBI Taxonomy" id="1499688"/>
    <lineage>
        <taxon>Bacteria</taxon>
        <taxon>Bacillati</taxon>
        <taxon>Bacillota</taxon>
        <taxon>Bacilli</taxon>
        <taxon>Bacillales</taxon>
        <taxon>Bacillaceae</taxon>
        <taxon>Neobacillus</taxon>
    </lineage>
</organism>
<accession>A0A0U1P010</accession>
<gene>
    <name evidence="1" type="ORF">BN000_03532</name>
</gene>
<proteinExistence type="predicted"/>
<name>A0A0U1P010_9BACI</name>